<organism evidence="7 8">
    <name type="scientific">Thermomonospora curvata (strain ATCC 19995 / DSM 43183 / JCM 3096 / KCTC 9072 / NBRC 15933 / NCIMB 10081 / Henssen B9)</name>
    <dbReference type="NCBI Taxonomy" id="471852"/>
    <lineage>
        <taxon>Bacteria</taxon>
        <taxon>Bacillati</taxon>
        <taxon>Actinomycetota</taxon>
        <taxon>Actinomycetes</taxon>
        <taxon>Streptosporangiales</taxon>
        <taxon>Thermomonosporaceae</taxon>
        <taxon>Thermomonospora</taxon>
    </lineage>
</organism>
<feature type="transmembrane region" description="Helical" evidence="6">
    <location>
        <begin position="146"/>
        <end position="170"/>
    </location>
</feature>
<dbReference type="GO" id="GO:0015171">
    <property type="term" value="F:amino acid transmembrane transporter activity"/>
    <property type="evidence" value="ECO:0007669"/>
    <property type="project" value="TreeGrafter"/>
</dbReference>
<keyword evidence="4 6" id="KW-1133">Transmembrane helix</keyword>
<evidence type="ECO:0000256" key="5">
    <source>
        <dbReference type="ARBA" id="ARBA00023136"/>
    </source>
</evidence>
<evidence type="ECO:0000313" key="7">
    <source>
        <dbReference type="EMBL" id="ACY97009.1"/>
    </source>
</evidence>
<dbReference type="HOGENOM" id="CLU_104651_1_0_11"/>
<dbReference type="Pfam" id="PF01810">
    <property type="entry name" value="LysE"/>
    <property type="match status" value="1"/>
</dbReference>
<dbReference type="GO" id="GO:0005886">
    <property type="term" value="C:plasma membrane"/>
    <property type="evidence" value="ECO:0007669"/>
    <property type="project" value="UniProtKB-SubCell"/>
</dbReference>
<keyword evidence="8" id="KW-1185">Reference proteome</keyword>
<reference evidence="7 8" key="1">
    <citation type="journal article" date="2011" name="Stand. Genomic Sci.">
        <title>Complete genome sequence of Thermomonospora curvata type strain (B9).</title>
        <authorList>
            <person name="Chertkov O."/>
            <person name="Sikorski J."/>
            <person name="Nolan M."/>
            <person name="Lapidus A."/>
            <person name="Lucas S."/>
            <person name="Del Rio T.G."/>
            <person name="Tice H."/>
            <person name="Cheng J.F."/>
            <person name="Goodwin L."/>
            <person name="Pitluck S."/>
            <person name="Liolios K."/>
            <person name="Ivanova N."/>
            <person name="Mavromatis K."/>
            <person name="Mikhailova N."/>
            <person name="Ovchinnikova G."/>
            <person name="Pati A."/>
            <person name="Chen A."/>
            <person name="Palaniappan K."/>
            <person name="Djao O.D."/>
            <person name="Land M."/>
            <person name="Hauser L."/>
            <person name="Chang Y.J."/>
            <person name="Jeffries C.D."/>
            <person name="Brettin T."/>
            <person name="Han C."/>
            <person name="Detter J.C."/>
            <person name="Rohde M."/>
            <person name="Goker M."/>
            <person name="Woyke T."/>
            <person name="Bristow J."/>
            <person name="Eisen J.A."/>
            <person name="Markowitz V."/>
            <person name="Hugenholtz P."/>
            <person name="Klenk H.P."/>
            <person name="Kyrpides N.C."/>
        </authorList>
    </citation>
    <scope>NUCLEOTIDE SEQUENCE [LARGE SCALE GENOMIC DNA]</scope>
    <source>
        <strain evidence="8">ATCC 19995 / DSM 43183 / JCM 3096 / KCTC 9072 / NBRC 15933 / NCIMB 10081 / Henssen B9</strain>
    </source>
</reference>
<dbReference type="eggNOG" id="COG1280">
    <property type="taxonomic scope" value="Bacteria"/>
</dbReference>
<keyword evidence="3 6" id="KW-0812">Transmembrane</keyword>
<dbReference type="InterPro" id="IPR001123">
    <property type="entry name" value="LeuE-type"/>
</dbReference>
<dbReference type="PANTHER" id="PTHR30086:SF20">
    <property type="entry name" value="ARGININE EXPORTER PROTEIN ARGO-RELATED"/>
    <property type="match status" value="1"/>
</dbReference>
<dbReference type="STRING" id="471852.Tcur_1430"/>
<evidence type="ECO:0000313" key="8">
    <source>
        <dbReference type="Proteomes" id="UP000001918"/>
    </source>
</evidence>
<accession>D1AA73</accession>
<protein>
    <submittedName>
        <fullName evidence="7">Lysine exporter protein (LYSE/YGGA)</fullName>
    </submittedName>
</protein>
<dbReference type="RefSeq" id="WP_012851793.1">
    <property type="nucleotide sequence ID" value="NC_013510.1"/>
</dbReference>
<dbReference type="EMBL" id="CP001738">
    <property type="protein sequence ID" value="ACY97009.1"/>
    <property type="molecule type" value="Genomic_DNA"/>
</dbReference>
<dbReference type="PANTHER" id="PTHR30086">
    <property type="entry name" value="ARGININE EXPORTER PROTEIN ARGO"/>
    <property type="match status" value="1"/>
</dbReference>
<proteinExistence type="predicted"/>
<evidence type="ECO:0000256" key="2">
    <source>
        <dbReference type="ARBA" id="ARBA00022475"/>
    </source>
</evidence>
<dbReference type="Proteomes" id="UP000001918">
    <property type="component" value="Chromosome"/>
</dbReference>
<feature type="transmembrane region" description="Helical" evidence="6">
    <location>
        <begin position="51"/>
        <end position="79"/>
    </location>
</feature>
<dbReference type="AlphaFoldDB" id="D1AA73"/>
<keyword evidence="5 6" id="KW-0472">Membrane</keyword>
<evidence type="ECO:0000256" key="1">
    <source>
        <dbReference type="ARBA" id="ARBA00004651"/>
    </source>
</evidence>
<keyword evidence="2" id="KW-1003">Cell membrane</keyword>
<dbReference type="KEGG" id="tcu:Tcur_1430"/>
<sequence length="207" mass="21607">MRELVLGLTLGLSAGVSPGPLLALVISTTVRSGPAGGVRVAASPLVTDLPVIVLAVTVLSLAPGWVLSAAGVAGGLFVLKLGASTLQEARSTDLPQPSGKDEPPPSAALWHGVIVNLLSPHPWLFWMSIGGPILTTAWQREPATGAVFLVGFYLMLVGSKVVLALLLGSVRQRLNRRWYRRLLGFSGVLLLGAAAGLLAEFLPWPGR</sequence>
<name>D1AA73_THECD</name>
<evidence type="ECO:0000256" key="3">
    <source>
        <dbReference type="ARBA" id="ARBA00022692"/>
    </source>
</evidence>
<gene>
    <name evidence="7" type="ordered locus">Tcur_1430</name>
</gene>
<feature type="transmembrane region" description="Helical" evidence="6">
    <location>
        <begin position="182"/>
        <end position="204"/>
    </location>
</feature>
<evidence type="ECO:0000256" key="4">
    <source>
        <dbReference type="ARBA" id="ARBA00022989"/>
    </source>
</evidence>
<evidence type="ECO:0000256" key="6">
    <source>
        <dbReference type="SAM" id="Phobius"/>
    </source>
</evidence>
<comment type="subcellular location">
    <subcellularLocation>
        <location evidence="1">Cell membrane</location>
        <topology evidence="1">Multi-pass membrane protein</topology>
    </subcellularLocation>
</comment>